<keyword evidence="1" id="KW-0436">Ligase</keyword>
<reference evidence="8" key="1">
    <citation type="journal article" date="2020" name="Cell">
        <title>Large-Scale Comparative Analyses of Tick Genomes Elucidate Their Genetic Diversity and Vector Capacities.</title>
        <authorList>
            <consortium name="Tick Genome and Microbiome Consortium (TIGMIC)"/>
            <person name="Jia N."/>
            <person name="Wang J."/>
            <person name="Shi W."/>
            <person name="Du L."/>
            <person name="Sun Y."/>
            <person name="Zhan W."/>
            <person name="Jiang J.F."/>
            <person name="Wang Q."/>
            <person name="Zhang B."/>
            <person name="Ji P."/>
            <person name="Bell-Sakyi L."/>
            <person name="Cui X.M."/>
            <person name="Yuan T.T."/>
            <person name="Jiang B.G."/>
            <person name="Yang W.F."/>
            <person name="Lam T.T."/>
            <person name="Chang Q.C."/>
            <person name="Ding S.J."/>
            <person name="Wang X.J."/>
            <person name="Zhu J.G."/>
            <person name="Ruan X.D."/>
            <person name="Zhao L."/>
            <person name="Wei J.T."/>
            <person name="Ye R.Z."/>
            <person name="Que T.C."/>
            <person name="Du C.H."/>
            <person name="Zhou Y.H."/>
            <person name="Cheng J.X."/>
            <person name="Dai P.F."/>
            <person name="Guo W.B."/>
            <person name="Han X.H."/>
            <person name="Huang E.J."/>
            <person name="Li L.F."/>
            <person name="Wei W."/>
            <person name="Gao Y.C."/>
            <person name="Liu J.Z."/>
            <person name="Shao H.Z."/>
            <person name="Wang X."/>
            <person name="Wang C.C."/>
            <person name="Yang T.C."/>
            <person name="Huo Q.B."/>
            <person name="Li W."/>
            <person name="Chen H.Y."/>
            <person name="Chen S.E."/>
            <person name="Zhou L.G."/>
            <person name="Ni X.B."/>
            <person name="Tian J.H."/>
            <person name="Sheng Y."/>
            <person name="Liu T."/>
            <person name="Pan Y.S."/>
            <person name="Xia L.Y."/>
            <person name="Li J."/>
            <person name="Zhao F."/>
            <person name="Cao W.C."/>
        </authorList>
    </citation>
    <scope>NUCLEOTIDE SEQUENCE</scope>
    <source>
        <strain evidence="8">Rmic-2018</strain>
    </source>
</reference>
<dbReference type="VEuPathDB" id="VectorBase:LOC119164205"/>
<evidence type="ECO:0000259" key="7">
    <source>
        <dbReference type="Pfam" id="PF00133"/>
    </source>
</evidence>
<dbReference type="EMBL" id="JABSTU010000005">
    <property type="protein sequence ID" value="KAH8032294.1"/>
    <property type="molecule type" value="Genomic_DNA"/>
</dbReference>
<dbReference type="InterPro" id="IPR002301">
    <property type="entry name" value="Ile-tRNA-ligase"/>
</dbReference>
<gene>
    <name evidence="8" type="ORF">HPB51_024071</name>
</gene>
<dbReference type="Proteomes" id="UP000821866">
    <property type="component" value="Chromosome 3"/>
</dbReference>
<evidence type="ECO:0000313" key="8">
    <source>
        <dbReference type="EMBL" id="KAH8032294.1"/>
    </source>
</evidence>
<dbReference type="Gene3D" id="1.10.730.20">
    <property type="match status" value="1"/>
</dbReference>
<dbReference type="PANTHER" id="PTHR42765">
    <property type="entry name" value="SOLEUCYL-TRNA SYNTHETASE"/>
    <property type="match status" value="1"/>
</dbReference>
<reference evidence="8" key="2">
    <citation type="submission" date="2021-09" db="EMBL/GenBank/DDBJ databases">
        <authorList>
            <person name="Jia N."/>
            <person name="Wang J."/>
            <person name="Shi W."/>
            <person name="Du L."/>
            <person name="Sun Y."/>
            <person name="Zhan W."/>
            <person name="Jiang J."/>
            <person name="Wang Q."/>
            <person name="Zhang B."/>
            <person name="Ji P."/>
            <person name="Sakyi L.B."/>
            <person name="Cui X."/>
            <person name="Yuan T."/>
            <person name="Jiang B."/>
            <person name="Yang W."/>
            <person name="Lam T.T.-Y."/>
            <person name="Chang Q."/>
            <person name="Ding S."/>
            <person name="Wang X."/>
            <person name="Zhu J."/>
            <person name="Ruan X."/>
            <person name="Zhao L."/>
            <person name="Wei J."/>
            <person name="Que T."/>
            <person name="Du C."/>
            <person name="Cheng J."/>
            <person name="Dai P."/>
            <person name="Han X."/>
            <person name="Huang E."/>
            <person name="Gao Y."/>
            <person name="Liu J."/>
            <person name="Shao H."/>
            <person name="Ye R."/>
            <person name="Li L."/>
            <person name="Wei W."/>
            <person name="Wang X."/>
            <person name="Wang C."/>
            <person name="Huo Q."/>
            <person name="Li W."/>
            <person name="Guo W."/>
            <person name="Chen H."/>
            <person name="Chen S."/>
            <person name="Zhou L."/>
            <person name="Zhou L."/>
            <person name="Ni X."/>
            <person name="Tian J."/>
            <person name="Zhou Y."/>
            <person name="Sheng Y."/>
            <person name="Liu T."/>
            <person name="Pan Y."/>
            <person name="Xia L."/>
            <person name="Li J."/>
            <person name="Zhao F."/>
            <person name="Cao W."/>
        </authorList>
    </citation>
    <scope>NUCLEOTIDE SEQUENCE</scope>
    <source>
        <strain evidence="8">Rmic-2018</strain>
        <tissue evidence="8">Larvae</tissue>
    </source>
</reference>
<organism evidence="8 9">
    <name type="scientific">Rhipicephalus microplus</name>
    <name type="common">Cattle tick</name>
    <name type="synonym">Boophilus microplus</name>
    <dbReference type="NCBI Taxonomy" id="6941"/>
    <lineage>
        <taxon>Eukaryota</taxon>
        <taxon>Metazoa</taxon>
        <taxon>Ecdysozoa</taxon>
        <taxon>Arthropoda</taxon>
        <taxon>Chelicerata</taxon>
        <taxon>Arachnida</taxon>
        <taxon>Acari</taxon>
        <taxon>Parasitiformes</taxon>
        <taxon>Ixodida</taxon>
        <taxon>Ixodoidea</taxon>
        <taxon>Ixodidae</taxon>
        <taxon>Rhipicephalinae</taxon>
        <taxon>Rhipicephalus</taxon>
        <taxon>Boophilus</taxon>
    </lineage>
</organism>
<feature type="domain" description="Aminoacyl-tRNA synthetase class Ia" evidence="7">
    <location>
        <begin position="191"/>
        <end position="254"/>
    </location>
</feature>
<dbReference type="GO" id="GO:0006428">
    <property type="term" value="P:isoleucyl-tRNA aminoacylation"/>
    <property type="evidence" value="ECO:0007669"/>
    <property type="project" value="InterPro"/>
</dbReference>
<keyword evidence="4" id="KW-0648">Protein biosynthesis</keyword>
<evidence type="ECO:0000256" key="6">
    <source>
        <dbReference type="ARBA" id="ARBA00032665"/>
    </source>
</evidence>
<dbReference type="InterPro" id="IPR009080">
    <property type="entry name" value="tRNAsynth_Ia_anticodon-bd"/>
</dbReference>
<comment type="caution">
    <text evidence="8">The sequence shown here is derived from an EMBL/GenBank/DDBJ whole genome shotgun (WGS) entry which is preliminary data.</text>
</comment>
<evidence type="ECO:0000256" key="3">
    <source>
        <dbReference type="ARBA" id="ARBA00022840"/>
    </source>
</evidence>
<dbReference type="Pfam" id="PF00133">
    <property type="entry name" value="tRNA-synt_1"/>
    <property type="match status" value="1"/>
</dbReference>
<evidence type="ECO:0000256" key="1">
    <source>
        <dbReference type="ARBA" id="ARBA00022598"/>
    </source>
</evidence>
<dbReference type="PRINTS" id="PR00984">
    <property type="entry name" value="TRNASYNTHILE"/>
</dbReference>
<evidence type="ECO:0000313" key="9">
    <source>
        <dbReference type="Proteomes" id="UP000821866"/>
    </source>
</evidence>
<keyword evidence="5" id="KW-0030">Aminoacyl-tRNA synthetase</keyword>
<dbReference type="GO" id="GO:0005739">
    <property type="term" value="C:mitochondrion"/>
    <property type="evidence" value="ECO:0007669"/>
    <property type="project" value="TreeGrafter"/>
</dbReference>
<dbReference type="GO" id="GO:0004822">
    <property type="term" value="F:isoleucine-tRNA ligase activity"/>
    <property type="evidence" value="ECO:0007669"/>
    <property type="project" value="InterPro"/>
</dbReference>
<evidence type="ECO:0000256" key="5">
    <source>
        <dbReference type="ARBA" id="ARBA00023146"/>
    </source>
</evidence>
<dbReference type="GO" id="GO:0032543">
    <property type="term" value="P:mitochondrial translation"/>
    <property type="evidence" value="ECO:0007669"/>
    <property type="project" value="TreeGrafter"/>
</dbReference>
<dbReference type="Gene3D" id="3.40.50.620">
    <property type="entry name" value="HUPs"/>
    <property type="match status" value="2"/>
</dbReference>
<dbReference type="PANTHER" id="PTHR42765:SF1">
    <property type="entry name" value="ISOLEUCINE--TRNA LIGASE, MITOCHONDRIAL"/>
    <property type="match status" value="1"/>
</dbReference>
<keyword evidence="9" id="KW-1185">Reference proteome</keyword>
<dbReference type="InterPro" id="IPR050081">
    <property type="entry name" value="Ile-tRNA_ligase"/>
</dbReference>
<name>A0A9J6ED47_RHIMP</name>
<accession>A0A9J6ED47</accession>
<protein>
    <recommendedName>
        <fullName evidence="6">Isoleucyl-tRNA synthetase</fullName>
    </recommendedName>
</protein>
<sequence length="523" mass="59712">MANWTKPYKTYDVNYVTKQIEAFYDLYEKASPHEVKILLRRLPVFADLDEEGRFASSCRPELRGLPVLTEGSDAVTKLLADHVVRTGSYTHSYPYDWRSKQPVIVRSSRQWFINLDDNMRQRALLPSKLLHLGLTVLHLSAQGLFCLFNDFFSHCNRIASKEYRFYRNQHAPCFTGTQFNYVCFLCQLGVCKDAALTRGQDIMDIWLDSGLSWKMVLPEPFQADVYLEGLDQVRGWFQSSLLTSVALTGKAPYRLYCDAEDSTSRRSCQTALSHVLDVLVNVTAPIIPHLGEEVFYYHGDPGKCKSSKHFIHSSFGCSTLSETLRHLCESVQFSSPHLFLPLFRADDTGIFRRAWQPPPHDWERLEFAQLEKPLARLREAVNKAAAKSRPLLHDVRIISTSRDSRFASCLRLLQPEDSAIHSGLTDVLQVASVTFEQADDPTVQAGSDRAVILETEDEKVLIALEPTKMAVCERCRRNISSEQGCLCKRCEEVYQRLHFKWDALKGNANAEEQEDKIQTKSRT</sequence>
<dbReference type="AlphaFoldDB" id="A0A9J6ED47"/>
<dbReference type="SUPFAM" id="SSF47323">
    <property type="entry name" value="Anticodon-binding domain of a subclass of class I aminoacyl-tRNA synthetases"/>
    <property type="match status" value="1"/>
</dbReference>
<dbReference type="InterPro" id="IPR002300">
    <property type="entry name" value="aa-tRNA-synth_Ia"/>
</dbReference>
<keyword evidence="3" id="KW-0067">ATP-binding</keyword>
<dbReference type="GO" id="GO:0005524">
    <property type="term" value="F:ATP binding"/>
    <property type="evidence" value="ECO:0007669"/>
    <property type="project" value="UniProtKB-KW"/>
</dbReference>
<dbReference type="InterPro" id="IPR014729">
    <property type="entry name" value="Rossmann-like_a/b/a_fold"/>
</dbReference>
<keyword evidence="2" id="KW-0547">Nucleotide-binding</keyword>
<evidence type="ECO:0000256" key="2">
    <source>
        <dbReference type="ARBA" id="ARBA00022741"/>
    </source>
</evidence>
<proteinExistence type="predicted"/>
<dbReference type="SUPFAM" id="SSF52374">
    <property type="entry name" value="Nucleotidylyl transferase"/>
    <property type="match status" value="1"/>
</dbReference>
<evidence type="ECO:0000256" key="4">
    <source>
        <dbReference type="ARBA" id="ARBA00022917"/>
    </source>
</evidence>